<keyword evidence="4" id="KW-0520">NAD</keyword>
<dbReference type="PROSITE" id="PS00065">
    <property type="entry name" value="D_2_HYDROXYACID_DH_1"/>
    <property type="match status" value="1"/>
</dbReference>
<dbReference type="Proteomes" id="UP000030661">
    <property type="component" value="Unassembled WGS sequence"/>
</dbReference>
<dbReference type="InterPro" id="IPR029753">
    <property type="entry name" value="D-isomer_DH_CS"/>
</dbReference>
<dbReference type="GO" id="GO:0051287">
    <property type="term" value="F:NAD binding"/>
    <property type="evidence" value="ECO:0007669"/>
    <property type="project" value="InterPro"/>
</dbReference>
<dbReference type="STRING" id="1499967.U27_02101"/>
<dbReference type="HOGENOM" id="CLU_019796_1_3_0"/>
<dbReference type="GO" id="GO:0016616">
    <property type="term" value="F:oxidoreductase activity, acting on the CH-OH group of donors, NAD or NADP as acceptor"/>
    <property type="evidence" value="ECO:0007669"/>
    <property type="project" value="InterPro"/>
</dbReference>
<keyword evidence="3 5" id="KW-0560">Oxidoreductase</keyword>
<dbReference type="InterPro" id="IPR050857">
    <property type="entry name" value="D-2-hydroxyacid_DH"/>
</dbReference>
<reference evidence="8" key="1">
    <citation type="journal article" date="2015" name="PeerJ">
        <title>First genomic representation of candidate bacterial phylum KSB3 points to enhanced environmental sensing as a trigger of wastewater bulking.</title>
        <authorList>
            <person name="Sekiguchi Y."/>
            <person name="Ohashi A."/>
            <person name="Parks D.H."/>
            <person name="Yamauchi T."/>
            <person name="Tyson G.W."/>
            <person name="Hugenholtz P."/>
        </authorList>
    </citation>
    <scope>NUCLEOTIDE SEQUENCE [LARGE SCALE GENOMIC DNA]</scope>
</reference>
<dbReference type="eggNOG" id="COG0111">
    <property type="taxonomic scope" value="Bacteria"/>
</dbReference>
<evidence type="ECO:0000313" key="9">
    <source>
        <dbReference type="Proteomes" id="UP000030661"/>
    </source>
</evidence>
<evidence type="ECO:0000259" key="6">
    <source>
        <dbReference type="Pfam" id="PF00389"/>
    </source>
</evidence>
<dbReference type="SUPFAM" id="SSF51735">
    <property type="entry name" value="NAD(P)-binding Rossmann-fold domains"/>
    <property type="match status" value="1"/>
</dbReference>
<evidence type="ECO:0000256" key="2">
    <source>
        <dbReference type="ARBA" id="ARBA00022605"/>
    </source>
</evidence>
<evidence type="ECO:0000256" key="4">
    <source>
        <dbReference type="ARBA" id="ARBA00023027"/>
    </source>
</evidence>
<dbReference type="PANTHER" id="PTHR42789:SF1">
    <property type="entry name" value="D-ISOMER SPECIFIC 2-HYDROXYACID DEHYDROGENASE FAMILY PROTEIN (AFU_ORTHOLOGUE AFUA_6G10090)"/>
    <property type="match status" value="1"/>
</dbReference>
<evidence type="ECO:0000313" key="8">
    <source>
        <dbReference type="EMBL" id="GAK55269.1"/>
    </source>
</evidence>
<dbReference type="PANTHER" id="PTHR42789">
    <property type="entry name" value="D-ISOMER SPECIFIC 2-HYDROXYACID DEHYDROGENASE FAMILY PROTEIN (AFU_ORTHOLOGUE AFUA_6G10090)"/>
    <property type="match status" value="1"/>
</dbReference>
<dbReference type="Pfam" id="PF02826">
    <property type="entry name" value="2-Hacid_dh_C"/>
    <property type="match status" value="1"/>
</dbReference>
<dbReference type="Pfam" id="PF00389">
    <property type="entry name" value="2-Hacid_dh"/>
    <property type="match status" value="1"/>
</dbReference>
<name>A0A0S6W6K0_VECG1</name>
<evidence type="ECO:0000259" key="7">
    <source>
        <dbReference type="Pfam" id="PF02826"/>
    </source>
</evidence>
<dbReference type="InterPro" id="IPR036291">
    <property type="entry name" value="NAD(P)-bd_dom_sf"/>
</dbReference>
<organism evidence="8">
    <name type="scientific">Vecturithrix granuli</name>
    <dbReference type="NCBI Taxonomy" id="1499967"/>
    <lineage>
        <taxon>Bacteria</taxon>
        <taxon>Candidatus Moduliflexota</taxon>
        <taxon>Candidatus Vecturitrichia</taxon>
        <taxon>Candidatus Vecturitrichales</taxon>
        <taxon>Candidatus Vecturitrichaceae</taxon>
        <taxon>Candidatus Vecturithrix</taxon>
    </lineage>
</organism>
<sequence>MKNATVIVSARSFGQIIPEPMQRLQEQGCAIIECREGKDVPHERLKQAVQTADAWIVSFYPITRELLESARNLKVIVKHGVGLDNIDLEAATARGILVVIAPGATEHSVPELTLGMLLCLARRIHEAHQTVVAGQWNRFPGVGLYGKTLGILGLGRIGVNIAKKIAGFGLRLLGYDPYITPESLSFPDIRLVSLAELYAESDFICVCAPLTRETEHILNQQAFRQMRDGVIIVNTARGKIVDEDAMYAALESHKVGGYATDVFETEPPIGSPLLTHPNVLCTPHIGSYTLDSLRLIGERAAQGVLDALQGKIPEFLVNKEVCL</sequence>
<dbReference type="InterPro" id="IPR006140">
    <property type="entry name" value="D-isomer_DH_NAD-bd"/>
</dbReference>
<evidence type="ECO:0000256" key="3">
    <source>
        <dbReference type="ARBA" id="ARBA00023002"/>
    </source>
</evidence>
<dbReference type="FunFam" id="3.40.50.720:FF:000203">
    <property type="entry name" value="D-3-phosphoglycerate dehydrogenase (SerA)"/>
    <property type="match status" value="1"/>
</dbReference>
<accession>A0A0S6W6K0</accession>
<dbReference type="InterPro" id="IPR029752">
    <property type="entry name" value="D-isomer_DH_CS1"/>
</dbReference>
<keyword evidence="2" id="KW-0028">Amino-acid biosynthesis</keyword>
<dbReference type="CDD" id="cd12172">
    <property type="entry name" value="PGDH_like_2"/>
    <property type="match status" value="1"/>
</dbReference>
<proteinExistence type="inferred from homology"/>
<dbReference type="SUPFAM" id="SSF52283">
    <property type="entry name" value="Formate/glycerate dehydrogenase catalytic domain-like"/>
    <property type="match status" value="1"/>
</dbReference>
<protein>
    <submittedName>
        <fullName evidence="8">D-3-phosphoglycerate dehydrogenase</fullName>
    </submittedName>
</protein>
<dbReference type="Gene3D" id="3.40.50.720">
    <property type="entry name" value="NAD(P)-binding Rossmann-like Domain"/>
    <property type="match status" value="2"/>
</dbReference>
<evidence type="ECO:0000256" key="5">
    <source>
        <dbReference type="RuleBase" id="RU003719"/>
    </source>
</evidence>
<comment type="similarity">
    <text evidence="1 5">Belongs to the D-isomer specific 2-hydroxyacid dehydrogenase family.</text>
</comment>
<dbReference type="EMBL" id="DF820463">
    <property type="protein sequence ID" value="GAK55269.1"/>
    <property type="molecule type" value="Genomic_DNA"/>
</dbReference>
<evidence type="ECO:0000256" key="1">
    <source>
        <dbReference type="ARBA" id="ARBA00005854"/>
    </source>
</evidence>
<feature type="domain" description="D-isomer specific 2-hydroxyacid dehydrogenase catalytic" evidence="6">
    <location>
        <begin position="15"/>
        <end position="318"/>
    </location>
</feature>
<dbReference type="AlphaFoldDB" id="A0A0S6W6K0"/>
<feature type="domain" description="D-isomer specific 2-hydroxyacid dehydrogenase NAD-binding" evidence="7">
    <location>
        <begin position="114"/>
        <end position="286"/>
    </location>
</feature>
<gene>
    <name evidence="8" type="ORF">U27_02101</name>
</gene>
<dbReference type="GO" id="GO:0008652">
    <property type="term" value="P:amino acid biosynthetic process"/>
    <property type="evidence" value="ECO:0007669"/>
    <property type="project" value="UniProtKB-KW"/>
</dbReference>
<dbReference type="PROSITE" id="PS00671">
    <property type="entry name" value="D_2_HYDROXYACID_DH_3"/>
    <property type="match status" value="1"/>
</dbReference>
<keyword evidence="9" id="KW-1185">Reference proteome</keyword>
<dbReference type="InterPro" id="IPR006139">
    <property type="entry name" value="D-isomer_2_OHA_DH_cat_dom"/>
</dbReference>